<proteinExistence type="predicted"/>
<evidence type="ECO:0000313" key="2">
    <source>
        <dbReference type="EMBL" id="CAF4041980.1"/>
    </source>
</evidence>
<gene>
    <name evidence="2" type="ORF">BYL167_LOCUS15937</name>
    <name evidence="1" type="ORF">GIL414_LOCUS12980</name>
</gene>
<reference evidence="2" key="1">
    <citation type="submission" date="2021-02" db="EMBL/GenBank/DDBJ databases">
        <authorList>
            <person name="Nowell W R."/>
        </authorList>
    </citation>
    <scope>NUCLEOTIDE SEQUENCE</scope>
</reference>
<evidence type="ECO:0000313" key="3">
    <source>
        <dbReference type="Proteomes" id="UP000681967"/>
    </source>
</evidence>
<dbReference type="EMBL" id="CAJOBJ010005170">
    <property type="protein sequence ID" value="CAF4023022.1"/>
    <property type="molecule type" value="Genomic_DNA"/>
</dbReference>
<dbReference type="EMBL" id="CAJOBH010005995">
    <property type="protein sequence ID" value="CAF4041980.1"/>
    <property type="molecule type" value="Genomic_DNA"/>
</dbReference>
<name>A0A8S2PD23_9BILA</name>
<protein>
    <submittedName>
        <fullName evidence="2">Uncharacterized protein</fullName>
    </submittedName>
</protein>
<dbReference type="Proteomes" id="UP000681967">
    <property type="component" value="Unassembled WGS sequence"/>
</dbReference>
<organism evidence="2 3">
    <name type="scientific">Rotaria magnacalcarata</name>
    <dbReference type="NCBI Taxonomy" id="392030"/>
    <lineage>
        <taxon>Eukaryota</taxon>
        <taxon>Metazoa</taxon>
        <taxon>Spiralia</taxon>
        <taxon>Gnathifera</taxon>
        <taxon>Rotifera</taxon>
        <taxon>Eurotatoria</taxon>
        <taxon>Bdelloidea</taxon>
        <taxon>Philodinida</taxon>
        <taxon>Philodinidae</taxon>
        <taxon>Rotaria</taxon>
    </lineage>
</organism>
<sequence>LKFEIAITMKQQILYHRSASMAHQTEHDFRLKVSFPKPVRRVLEWVYYFPKPYPKPFGGD</sequence>
<comment type="caution">
    <text evidence="2">The sequence shown here is derived from an EMBL/GenBank/DDBJ whole genome shotgun (WGS) entry which is preliminary data.</text>
</comment>
<dbReference type="Proteomes" id="UP000681720">
    <property type="component" value="Unassembled WGS sequence"/>
</dbReference>
<evidence type="ECO:0000313" key="1">
    <source>
        <dbReference type="EMBL" id="CAF4023022.1"/>
    </source>
</evidence>
<accession>A0A8S2PD23</accession>
<feature type="non-terminal residue" evidence="2">
    <location>
        <position position="1"/>
    </location>
</feature>
<dbReference type="AlphaFoldDB" id="A0A8S2PD23"/>